<dbReference type="SMART" id="SM01260">
    <property type="entry name" value="LANC_like"/>
    <property type="match status" value="1"/>
</dbReference>
<sequence length="310" mass="34350">MERRYIAPSPPTDTLLSVVETKGSHRCSISDERLAFEAVRAVISKDLAHVGKPLATVRLVLTVEEYPNENLYGRAGTLYLLRMVRHWAPESISLVNPVISELCDRILAAAPAGKWHGRRYLGAVHGDSGIIIRLVMATPELATRLRPILDRLLDMQLPDGNWPSAESNYSGSTAMPGLVQFCHGAPGVVESLLSLPPHFPELWGKIDGAIDKGRECIRSQGMLLKEPSLCHRLVGNALTLPPGSKRNYFLAFATPENVANVRMSNPPGTIFVRADYGRSYSTLTSYAPAAMWVWMVWRENQPTIFCYDDI</sequence>
<evidence type="ECO:0000256" key="1">
    <source>
        <dbReference type="PIRSR" id="PIRSR607822-1"/>
    </source>
</evidence>
<feature type="binding site" evidence="1">
    <location>
        <position position="231"/>
    </location>
    <ligand>
        <name>Zn(2+)</name>
        <dbReference type="ChEBI" id="CHEBI:29105"/>
    </ligand>
</feature>
<dbReference type="AlphaFoldDB" id="A0AAE0N541"/>
<evidence type="ECO:0000313" key="3">
    <source>
        <dbReference type="Proteomes" id="UP001287356"/>
    </source>
</evidence>
<accession>A0AAE0N541</accession>
<keyword evidence="3" id="KW-1185">Reference proteome</keyword>
<dbReference type="EMBL" id="JAULSN010000006">
    <property type="protein sequence ID" value="KAK3369779.1"/>
    <property type="molecule type" value="Genomic_DNA"/>
</dbReference>
<proteinExistence type="predicted"/>
<keyword evidence="1" id="KW-0862">Zinc</keyword>
<dbReference type="InterPro" id="IPR007822">
    <property type="entry name" value="LANC-like"/>
</dbReference>
<feature type="binding site" evidence="1">
    <location>
        <position position="230"/>
    </location>
    <ligand>
        <name>Zn(2+)</name>
        <dbReference type="ChEBI" id="CHEBI:29105"/>
    </ligand>
</feature>
<gene>
    <name evidence="2" type="ORF">B0T24DRAFT_533198</name>
</gene>
<dbReference type="GO" id="GO:0005886">
    <property type="term" value="C:plasma membrane"/>
    <property type="evidence" value="ECO:0007669"/>
    <property type="project" value="TreeGrafter"/>
</dbReference>
<reference evidence="2" key="2">
    <citation type="submission" date="2023-06" db="EMBL/GenBank/DDBJ databases">
        <authorList>
            <consortium name="Lawrence Berkeley National Laboratory"/>
            <person name="Haridas S."/>
            <person name="Hensen N."/>
            <person name="Bonometti L."/>
            <person name="Westerberg I."/>
            <person name="Brannstrom I.O."/>
            <person name="Guillou S."/>
            <person name="Cros-Aarteil S."/>
            <person name="Calhoun S."/>
            <person name="Kuo A."/>
            <person name="Mondo S."/>
            <person name="Pangilinan J."/>
            <person name="Riley R."/>
            <person name="Labutti K."/>
            <person name="Andreopoulos B."/>
            <person name="Lipzen A."/>
            <person name="Chen C."/>
            <person name="Yanf M."/>
            <person name="Daum C."/>
            <person name="Ng V."/>
            <person name="Clum A."/>
            <person name="Steindorff A."/>
            <person name="Ohm R."/>
            <person name="Martin F."/>
            <person name="Silar P."/>
            <person name="Natvig D."/>
            <person name="Lalanne C."/>
            <person name="Gautier V."/>
            <person name="Ament-Velasquez S.L."/>
            <person name="Kruys A."/>
            <person name="Hutchinson M.I."/>
            <person name="Powell A.J."/>
            <person name="Barry K."/>
            <person name="Miller A.N."/>
            <person name="Grigoriev I.V."/>
            <person name="Debuchy R."/>
            <person name="Gladieux P."/>
            <person name="Thoren M.H."/>
            <person name="Johannesson H."/>
        </authorList>
    </citation>
    <scope>NUCLEOTIDE SEQUENCE</scope>
    <source>
        <strain evidence="2">CBS 958.72</strain>
    </source>
</reference>
<dbReference type="InterPro" id="IPR012341">
    <property type="entry name" value="6hp_glycosidase-like_sf"/>
</dbReference>
<keyword evidence="1" id="KW-0479">Metal-binding</keyword>
<dbReference type="SUPFAM" id="SSF158745">
    <property type="entry name" value="LanC-like"/>
    <property type="match status" value="1"/>
</dbReference>
<evidence type="ECO:0000313" key="2">
    <source>
        <dbReference type="EMBL" id="KAK3369779.1"/>
    </source>
</evidence>
<feature type="binding site" evidence="1">
    <location>
        <position position="182"/>
    </location>
    <ligand>
        <name>Zn(2+)</name>
        <dbReference type="ChEBI" id="CHEBI:29105"/>
    </ligand>
</feature>
<dbReference type="Proteomes" id="UP001287356">
    <property type="component" value="Unassembled WGS sequence"/>
</dbReference>
<dbReference type="PRINTS" id="PR01950">
    <property type="entry name" value="LANCSUPER"/>
</dbReference>
<dbReference type="GO" id="GO:0005975">
    <property type="term" value="P:carbohydrate metabolic process"/>
    <property type="evidence" value="ECO:0007669"/>
    <property type="project" value="InterPro"/>
</dbReference>
<comment type="caution">
    <text evidence="2">The sequence shown here is derived from an EMBL/GenBank/DDBJ whole genome shotgun (WGS) entry which is preliminary data.</text>
</comment>
<dbReference type="PANTHER" id="PTHR12736:SF7">
    <property type="entry name" value="LANC-LIKE PROTEIN 3"/>
    <property type="match status" value="1"/>
</dbReference>
<dbReference type="GO" id="GO:0046872">
    <property type="term" value="F:metal ion binding"/>
    <property type="evidence" value="ECO:0007669"/>
    <property type="project" value="UniProtKB-KW"/>
</dbReference>
<dbReference type="GO" id="GO:0031179">
    <property type="term" value="P:peptide modification"/>
    <property type="evidence" value="ECO:0007669"/>
    <property type="project" value="InterPro"/>
</dbReference>
<dbReference type="Pfam" id="PF05147">
    <property type="entry name" value="LANC_like"/>
    <property type="match status" value="1"/>
</dbReference>
<protein>
    <submittedName>
        <fullName evidence="2">Uncharacterized protein</fullName>
    </submittedName>
</protein>
<name>A0AAE0N541_9PEZI</name>
<organism evidence="2 3">
    <name type="scientific">Lasiosphaeria ovina</name>
    <dbReference type="NCBI Taxonomy" id="92902"/>
    <lineage>
        <taxon>Eukaryota</taxon>
        <taxon>Fungi</taxon>
        <taxon>Dikarya</taxon>
        <taxon>Ascomycota</taxon>
        <taxon>Pezizomycotina</taxon>
        <taxon>Sordariomycetes</taxon>
        <taxon>Sordariomycetidae</taxon>
        <taxon>Sordariales</taxon>
        <taxon>Lasiosphaeriaceae</taxon>
        <taxon>Lasiosphaeria</taxon>
    </lineage>
</organism>
<dbReference type="Gene3D" id="1.50.10.10">
    <property type="match status" value="1"/>
</dbReference>
<dbReference type="CDD" id="cd04794">
    <property type="entry name" value="euk_LANCL"/>
    <property type="match status" value="1"/>
</dbReference>
<dbReference type="PANTHER" id="PTHR12736">
    <property type="entry name" value="LANC-LIKE PROTEIN"/>
    <property type="match status" value="1"/>
</dbReference>
<reference evidence="2" key="1">
    <citation type="journal article" date="2023" name="Mol. Phylogenet. Evol.">
        <title>Genome-scale phylogeny and comparative genomics of the fungal order Sordariales.</title>
        <authorList>
            <person name="Hensen N."/>
            <person name="Bonometti L."/>
            <person name="Westerberg I."/>
            <person name="Brannstrom I.O."/>
            <person name="Guillou S."/>
            <person name="Cros-Aarteil S."/>
            <person name="Calhoun S."/>
            <person name="Haridas S."/>
            <person name="Kuo A."/>
            <person name="Mondo S."/>
            <person name="Pangilinan J."/>
            <person name="Riley R."/>
            <person name="LaButti K."/>
            <person name="Andreopoulos B."/>
            <person name="Lipzen A."/>
            <person name="Chen C."/>
            <person name="Yan M."/>
            <person name="Daum C."/>
            <person name="Ng V."/>
            <person name="Clum A."/>
            <person name="Steindorff A."/>
            <person name="Ohm R.A."/>
            <person name="Martin F."/>
            <person name="Silar P."/>
            <person name="Natvig D.O."/>
            <person name="Lalanne C."/>
            <person name="Gautier V."/>
            <person name="Ament-Velasquez S.L."/>
            <person name="Kruys A."/>
            <person name="Hutchinson M.I."/>
            <person name="Powell A.J."/>
            <person name="Barry K."/>
            <person name="Miller A.N."/>
            <person name="Grigoriev I.V."/>
            <person name="Debuchy R."/>
            <person name="Gladieux P."/>
            <person name="Hiltunen Thoren M."/>
            <person name="Johannesson H."/>
        </authorList>
    </citation>
    <scope>NUCLEOTIDE SEQUENCE</scope>
    <source>
        <strain evidence="2">CBS 958.72</strain>
    </source>
</reference>